<keyword evidence="2" id="KW-0134">Cell wall</keyword>
<evidence type="ECO:0000256" key="7">
    <source>
        <dbReference type="ARBA" id="ARBA00023088"/>
    </source>
</evidence>
<keyword evidence="10" id="KW-0812">Transmembrane</keyword>
<dbReference type="PROSITE" id="PS50847">
    <property type="entry name" value="GRAM_POS_ANCHORING"/>
    <property type="match status" value="1"/>
</dbReference>
<keyword evidence="4 11" id="KW-0732">Signal</keyword>
<evidence type="ECO:0000256" key="11">
    <source>
        <dbReference type="SAM" id="SignalP"/>
    </source>
</evidence>
<keyword evidence="7" id="KW-0572">Peptidoglycan-anchor</keyword>
<evidence type="ECO:0000256" key="10">
    <source>
        <dbReference type="SAM" id="Phobius"/>
    </source>
</evidence>
<feature type="region of interest" description="Disordered" evidence="9">
    <location>
        <begin position="83"/>
        <end position="121"/>
    </location>
</feature>
<dbReference type="KEGG" id="stac:ABII15_07810"/>
<feature type="compositionally biased region" description="Polar residues" evidence="9">
    <location>
        <begin position="196"/>
        <end position="207"/>
    </location>
</feature>
<dbReference type="RefSeq" id="WP_353941540.1">
    <property type="nucleotide sequence ID" value="NZ_CP159534.1"/>
</dbReference>
<dbReference type="AlphaFoldDB" id="A0AAU8INT7"/>
<accession>A0AAU8INT7</accession>
<evidence type="ECO:0000259" key="12">
    <source>
        <dbReference type="PROSITE" id="PS50847"/>
    </source>
</evidence>
<evidence type="ECO:0000256" key="5">
    <source>
        <dbReference type="ARBA" id="ARBA00022889"/>
    </source>
</evidence>
<protein>
    <submittedName>
        <fullName evidence="14">Chaplin</fullName>
    </submittedName>
</protein>
<dbReference type="GO" id="GO:0007155">
    <property type="term" value="P:cell adhesion"/>
    <property type="evidence" value="ECO:0007669"/>
    <property type="project" value="UniProtKB-KW"/>
</dbReference>
<dbReference type="PROSITE" id="PS51884">
    <property type="entry name" value="CHAPLIN"/>
    <property type="match status" value="2"/>
</dbReference>
<proteinExistence type="predicted"/>
<evidence type="ECO:0000259" key="13">
    <source>
        <dbReference type="PROSITE" id="PS51884"/>
    </source>
</evidence>
<feature type="domain" description="Gram-positive cocci surface proteins LPxTG" evidence="12">
    <location>
        <begin position="215"/>
        <end position="249"/>
    </location>
</feature>
<evidence type="ECO:0000256" key="4">
    <source>
        <dbReference type="ARBA" id="ARBA00022729"/>
    </source>
</evidence>
<dbReference type="InterPro" id="IPR019931">
    <property type="entry name" value="LPXTG_anchor"/>
</dbReference>
<gene>
    <name evidence="14" type="ORF">ABII15_07810</name>
</gene>
<reference evidence="14" key="1">
    <citation type="submission" date="2024-06" db="EMBL/GenBank/DDBJ databases">
        <title>Streptomyces sp. strain HUAS MG91 genome sequences.</title>
        <authorList>
            <person name="Mo P."/>
        </authorList>
    </citation>
    <scope>NUCLEOTIDE SEQUENCE</scope>
    <source>
        <strain evidence="14">HUAS MG91</strain>
    </source>
</reference>
<evidence type="ECO:0000256" key="3">
    <source>
        <dbReference type="ARBA" id="ARBA00022525"/>
    </source>
</evidence>
<keyword evidence="6 8" id="KW-0034">Amyloid</keyword>
<dbReference type="Pfam" id="PF03777">
    <property type="entry name" value="ChpA-C"/>
    <property type="match status" value="2"/>
</dbReference>
<dbReference type="InterPro" id="IPR005528">
    <property type="entry name" value="ChpA-H"/>
</dbReference>
<evidence type="ECO:0000256" key="2">
    <source>
        <dbReference type="ARBA" id="ARBA00022512"/>
    </source>
</evidence>
<keyword evidence="10" id="KW-0472">Membrane</keyword>
<keyword evidence="10" id="KW-1133">Transmembrane helix</keyword>
<feature type="transmembrane region" description="Helical" evidence="10">
    <location>
        <begin position="222"/>
        <end position="242"/>
    </location>
</feature>
<comment type="subcellular location">
    <subcellularLocation>
        <location evidence="1">Secreted</location>
        <location evidence="1">Cell wall</location>
    </subcellularLocation>
</comment>
<organism evidence="14">
    <name type="scientific">Streptomyces tabacisoli</name>
    <dbReference type="NCBI Taxonomy" id="3156398"/>
    <lineage>
        <taxon>Bacteria</taxon>
        <taxon>Bacillati</taxon>
        <taxon>Actinomycetota</taxon>
        <taxon>Actinomycetes</taxon>
        <taxon>Kitasatosporales</taxon>
        <taxon>Streptomycetaceae</taxon>
        <taxon>Streptomyces</taxon>
    </lineage>
</organism>
<feature type="domain" description="Chaplin" evidence="13">
    <location>
        <begin position="112"/>
        <end position="152"/>
    </location>
</feature>
<name>A0AAU8INT7_9ACTN</name>
<feature type="chain" id="PRO_5043750715" evidence="11">
    <location>
        <begin position="29"/>
        <end position="249"/>
    </location>
</feature>
<feature type="domain" description="Chaplin" evidence="13">
    <location>
        <begin position="39"/>
        <end position="79"/>
    </location>
</feature>
<keyword evidence="3" id="KW-0964">Secreted</keyword>
<keyword evidence="5" id="KW-0130">Cell adhesion</keyword>
<evidence type="ECO:0000256" key="9">
    <source>
        <dbReference type="SAM" id="MobiDB-lite"/>
    </source>
</evidence>
<evidence type="ECO:0000256" key="6">
    <source>
        <dbReference type="ARBA" id="ARBA00023087"/>
    </source>
</evidence>
<feature type="region of interest" description="Disordered" evidence="9">
    <location>
        <begin position="144"/>
        <end position="214"/>
    </location>
</feature>
<evidence type="ECO:0000313" key="14">
    <source>
        <dbReference type="EMBL" id="XCJ69874.1"/>
    </source>
</evidence>
<dbReference type="EMBL" id="CP159534">
    <property type="protein sequence ID" value="XCJ69874.1"/>
    <property type="molecule type" value="Genomic_DNA"/>
</dbReference>
<sequence length="249" mass="24078">MRQVTRKGLTIVAAATGVLAVTGGYAHADSGANGSASGSPGVASGNNVQVPVEVPVNVCGNTVNVIGLLNPAMGNKCANHTSHDSGYGGESGGGHHQPPGGGSHAGGHTGGSPGIGSGNHVEVPVEVPVNVCGNSIGIVSVGNPTTGDDCANPGGEQATPPSTPPTTPGQPHHPGKPGTPGEAVKPVTRALHPTASRPNQPETQSVAQPKAESQLAMTGSSLPVGATGALAAGALLGGAVLYRRSRTGA</sequence>
<feature type="signal peptide" evidence="11">
    <location>
        <begin position="1"/>
        <end position="28"/>
    </location>
</feature>
<evidence type="ECO:0000256" key="1">
    <source>
        <dbReference type="ARBA" id="ARBA00004191"/>
    </source>
</evidence>
<evidence type="ECO:0000256" key="8">
    <source>
        <dbReference type="PROSITE-ProRule" id="PRU01232"/>
    </source>
</evidence>
<feature type="compositionally biased region" description="Gly residues" evidence="9">
    <location>
        <begin position="86"/>
        <end position="117"/>
    </location>
</feature>